<proteinExistence type="predicted"/>
<keyword evidence="2" id="KW-1185">Reference proteome</keyword>
<name>A0ABN7A9Z7_9HEMI</name>
<accession>A0ABN7A9Z7</accession>
<dbReference type="EMBL" id="AP028909">
    <property type="protein sequence ID" value="BES87974.1"/>
    <property type="molecule type" value="Genomic_DNA"/>
</dbReference>
<dbReference type="Proteomes" id="UP001307889">
    <property type="component" value="Chromosome 1"/>
</dbReference>
<sequence>MLLIITKGEAILQLKKCHASDQESPHKRKVTSEGAKGQAPQRLCGIFSFHVCKTFHPITDVGWLANNTANETSETT</sequence>
<evidence type="ECO:0000313" key="2">
    <source>
        <dbReference type="Proteomes" id="UP001307889"/>
    </source>
</evidence>
<organism evidence="1 2">
    <name type="scientific">Nesidiocoris tenuis</name>
    <dbReference type="NCBI Taxonomy" id="355587"/>
    <lineage>
        <taxon>Eukaryota</taxon>
        <taxon>Metazoa</taxon>
        <taxon>Ecdysozoa</taxon>
        <taxon>Arthropoda</taxon>
        <taxon>Hexapoda</taxon>
        <taxon>Insecta</taxon>
        <taxon>Pterygota</taxon>
        <taxon>Neoptera</taxon>
        <taxon>Paraneoptera</taxon>
        <taxon>Hemiptera</taxon>
        <taxon>Heteroptera</taxon>
        <taxon>Panheteroptera</taxon>
        <taxon>Cimicomorpha</taxon>
        <taxon>Miridae</taxon>
        <taxon>Dicyphina</taxon>
        <taxon>Nesidiocoris</taxon>
    </lineage>
</organism>
<evidence type="ECO:0000313" key="1">
    <source>
        <dbReference type="EMBL" id="BES87974.1"/>
    </source>
</evidence>
<gene>
    <name evidence="1" type="ORF">NTJ_00780</name>
</gene>
<protein>
    <submittedName>
        <fullName evidence="1">Uncharacterized protein</fullName>
    </submittedName>
</protein>
<reference evidence="1 2" key="1">
    <citation type="submission" date="2023-09" db="EMBL/GenBank/DDBJ databases">
        <title>Nesidiocoris tenuis whole genome shotgun sequence.</title>
        <authorList>
            <person name="Shibata T."/>
            <person name="Shimoda M."/>
            <person name="Kobayashi T."/>
            <person name="Uehara T."/>
        </authorList>
    </citation>
    <scope>NUCLEOTIDE SEQUENCE [LARGE SCALE GENOMIC DNA]</scope>
    <source>
        <strain evidence="1 2">Japan</strain>
    </source>
</reference>